<dbReference type="InterPro" id="IPR018775">
    <property type="entry name" value="RlaP"/>
</dbReference>
<dbReference type="PANTHER" id="PTHR34817:SF1">
    <property type="entry name" value="NUCLEOTIDYLTRANSFERASE"/>
    <property type="match status" value="1"/>
</dbReference>
<dbReference type="Pfam" id="PF10127">
    <property type="entry name" value="RlaP"/>
    <property type="match status" value="1"/>
</dbReference>
<organism evidence="1">
    <name type="scientific">Singulisphaera sp. Ch08</name>
    <dbReference type="NCBI Taxonomy" id="3120278"/>
    <lineage>
        <taxon>Bacteria</taxon>
        <taxon>Pseudomonadati</taxon>
        <taxon>Planctomycetota</taxon>
        <taxon>Planctomycetia</taxon>
        <taxon>Isosphaerales</taxon>
        <taxon>Isosphaeraceae</taxon>
        <taxon>Singulisphaera</taxon>
    </lineage>
</organism>
<name>A0AAU7CKH3_9BACT</name>
<dbReference type="RefSeq" id="WP_406698350.1">
    <property type="nucleotide sequence ID" value="NZ_CP155447.1"/>
</dbReference>
<dbReference type="EMBL" id="CP155447">
    <property type="protein sequence ID" value="XBH05525.1"/>
    <property type="molecule type" value="Genomic_DNA"/>
</dbReference>
<dbReference type="AlphaFoldDB" id="A0AAU7CKH3"/>
<accession>A0AAU7CKH3</accession>
<dbReference type="PANTHER" id="PTHR34817">
    <property type="entry name" value="NUCLEOTIDYLTRANSFERASE"/>
    <property type="match status" value="1"/>
</dbReference>
<protein>
    <submittedName>
        <fullName evidence="1">Nucleotidyltransferase domain-containing protein</fullName>
    </submittedName>
</protein>
<gene>
    <name evidence="1" type="ORF">V5E97_05770</name>
</gene>
<reference evidence="1" key="1">
    <citation type="submission" date="2024-05" db="EMBL/GenBank/DDBJ databases">
        <title>Planctomycetes of the genus Singulisphaera possess chitinolytic capabilities.</title>
        <authorList>
            <person name="Ivanova A."/>
        </authorList>
    </citation>
    <scope>NUCLEOTIDE SEQUENCE</scope>
    <source>
        <strain evidence="1">Ch08T</strain>
    </source>
</reference>
<evidence type="ECO:0000313" key="1">
    <source>
        <dbReference type="EMBL" id="XBH05525.1"/>
    </source>
</evidence>
<sequence>MSTLQRLTDRGLAKPPRWLPGNVQYETIMGSMAYGVSSDTSDVDIYGWAIPMKEDVFPHLRGEIPGFGREPKRFEVYQEHHIHDRDSLGGHGRTYDLTIFGIVKFFTLAMENNPNIIDSLFTPANCVVHSTRVGNLVRENRRLFLHKGAWPKFKGYAYSQLHKLAIKQPQGKRAELVAKHGYDTKFAYHVVRLLGEVEQILIEGDIDLQRHNEHLKAIRRGEWTEDRLRQWAADKEAHLERAYAESTLRPTPDEAQIRTLLLQCLEEHYGSLAGCIVDPDRAVVALRNIQGELDRVRDLLSPGGAP</sequence>
<proteinExistence type="predicted"/>